<dbReference type="AlphaFoldDB" id="A0A1W1EK40"/>
<dbReference type="GO" id="GO:0015074">
    <property type="term" value="P:DNA integration"/>
    <property type="evidence" value="ECO:0007669"/>
    <property type="project" value="UniProtKB-KW"/>
</dbReference>
<evidence type="ECO:0000259" key="4">
    <source>
        <dbReference type="PROSITE" id="PS51898"/>
    </source>
</evidence>
<dbReference type="InterPro" id="IPR050090">
    <property type="entry name" value="Tyrosine_recombinase_XerCD"/>
</dbReference>
<evidence type="ECO:0000313" key="6">
    <source>
        <dbReference type="EMBL" id="SHO81162.1"/>
    </source>
</evidence>
<evidence type="ECO:0000256" key="1">
    <source>
        <dbReference type="ARBA" id="ARBA00022908"/>
    </source>
</evidence>
<dbReference type="PANTHER" id="PTHR30349">
    <property type="entry name" value="PHAGE INTEGRASE-RELATED"/>
    <property type="match status" value="1"/>
</dbReference>
<accession>A0A1W1EK40</accession>
<dbReference type="InterPro" id="IPR044068">
    <property type="entry name" value="CB"/>
</dbReference>
<keyword evidence="1" id="KW-0229">DNA integration</keyword>
<evidence type="ECO:0000259" key="5">
    <source>
        <dbReference type="PROSITE" id="PS51900"/>
    </source>
</evidence>
<keyword evidence="2" id="KW-0238">DNA-binding</keyword>
<keyword evidence="3" id="KW-0233">DNA recombination</keyword>
<dbReference type="GO" id="GO:0003677">
    <property type="term" value="F:DNA binding"/>
    <property type="evidence" value="ECO:0007669"/>
    <property type="project" value="UniProtKB-KW"/>
</dbReference>
<dbReference type="InterPro" id="IPR013762">
    <property type="entry name" value="Integrase-like_cat_sf"/>
</dbReference>
<dbReference type="InterPro" id="IPR002104">
    <property type="entry name" value="Integrase_catalytic"/>
</dbReference>
<evidence type="ECO:0000256" key="3">
    <source>
        <dbReference type="ARBA" id="ARBA00023172"/>
    </source>
</evidence>
<dbReference type="InterPro" id="IPR004107">
    <property type="entry name" value="Integrase_SAM-like_N"/>
</dbReference>
<dbReference type="PROSITE" id="PS51900">
    <property type="entry name" value="CB"/>
    <property type="match status" value="1"/>
</dbReference>
<dbReference type="Gene3D" id="1.10.150.130">
    <property type="match status" value="1"/>
</dbReference>
<protein>
    <submittedName>
        <fullName evidence="6">Tyrosine recombinase XerC</fullName>
    </submittedName>
</protein>
<feature type="domain" description="Tyr recombinase" evidence="4">
    <location>
        <begin position="103"/>
        <end position="268"/>
    </location>
</feature>
<proteinExistence type="predicted"/>
<sequence>MLLANYDNLTKEFLDYLRDNRGYPSVTIETYKIVLEQLRGNYKIDNASGKFDIREFRVKMVELNKKTIVKKLSAIRSFIEFLYNQKNIEFQIIGDDTIKVPQRLPKPIENRYIEEVLSSASILEKVILYMLYGLGIRISELANIKLEDIKDEWILINGKGAKQRELPLLPIISIVINQYIEFAHPKIYLLEKKDTPLNTNQIRYIVNRVFKAQGIKVTPHQLRHSFATDLLNRGARVSDISKLLGHSTMASTQLYTKLKNSTKRDEYLQAHPLCKSL</sequence>
<organism evidence="6">
    <name type="scientific">hydrothermal vent metagenome</name>
    <dbReference type="NCBI Taxonomy" id="652676"/>
    <lineage>
        <taxon>unclassified sequences</taxon>
        <taxon>metagenomes</taxon>
        <taxon>ecological metagenomes</taxon>
    </lineage>
</organism>
<dbReference type="InterPro" id="IPR011010">
    <property type="entry name" value="DNA_brk_join_enz"/>
</dbReference>
<feature type="domain" description="Core-binding (CB)" evidence="5">
    <location>
        <begin position="4"/>
        <end position="83"/>
    </location>
</feature>
<dbReference type="EMBL" id="FRYL01000031">
    <property type="protein sequence ID" value="SHO81162.1"/>
    <property type="molecule type" value="Genomic_DNA"/>
</dbReference>
<name>A0A1W1EK40_9ZZZZ</name>
<dbReference type="Pfam" id="PF02899">
    <property type="entry name" value="Phage_int_SAM_1"/>
    <property type="match status" value="1"/>
</dbReference>
<dbReference type="GO" id="GO:0006310">
    <property type="term" value="P:DNA recombination"/>
    <property type="evidence" value="ECO:0007669"/>
    <property type="project" value="UniProtKB-KW"/>
</dbReference>
<evidence type="ECO:0000256" key="2">
    <source>
        <dbReference type="ARBA" id="ARBA00023125"/>
    </source>
</evidence>
<dbReference type="PANTHER" id="PTHR30349:SF81">
    <property type="entry name" value="TYROSINE RECOMBINASE XERC"/>
    <property type="match status" value="1"/>
</dbReference>
<dbReference type="PROSITE" id="PS51898">
    <property type="entry name" value="TYR_RECOMBINASE"/>
    <property type="match status" value="1"/>
</dbReference>
<gene>
    <name evidence="6" type="ORF">MNB_SV-15-1546</name>
</gene>
<dbReference type="SUPFAM" id="SSF56349">
    <property type="entry name" value="DNA breaking-rejoining enzymes"/>
    <property type="match status" value="1"/>
</dbReference>
<dbReference type="InterPro" id="IPR010998">
    <property type="entry name" value="Integrase_recombinase_N"/>
</dbReference>
<dbReference type="Gene3D" id="1.10.443.10">
    <property type="entry name" value="Intergrase catalytic core"/>
    <property type="match status" value="1"/>
</dbReference>
<dbReference type="Pfam" id="PF00589">
    <property type="entry name" value="Phage_integrase"/>
    <property type="match status" value="1"/>
</dbReference>
<reference evidence="6" key="1">
    <citation type="submission" date="2016-10" db="EMBL/GenBank/DDBJ databases">
        <authorList>
            <person name="de Groot N.N."/>
        </authorList>
    </citation>
    <scope>NUCLEOTIDE SEQUENCE</scope>
</reference>